<feature type="non-terminal residue" evidence="1">
    <location>
        <position position="87"/>
    </location>
</feature>
<sequence>KAIAVIDKTTFEGKVQQFLTVNQFAKDQEGHADTYRKQIQQLLQSCKPSINRQQIKYLTQKHPGPPTLQARLLLHEPGISIRLVVIS</sequence>
<comment type="caution">
    <text evidence="1">The sequence shown here is derived from an EMBL/GenBank/DDBJ whole genome shotgun (WGS) entry which is preliminary data.</text>
</comment>
<evidence type="ECO:0000313" key="2">
    <source>
        <dbReference type="Proteomes" id="UP000502823"/>
    </source>
</evidence>
<feature type="non-terminal residue" evidence="1">
    <location>
        <position position="1"/>
    </location>
</feature>
<dbReference type="InParanoid" id="A0A6L2Q3H3"/>
<organism evidence="1 2">
    <name type="scientific">Coptotermes formosanus</name>
    <name type="common">Formosan subterranean termite</name>
    <dbReference type="NCBI Taxonomy" id="36987"/>
    <lineage>
        <taxon>Eukaryota</taxon>
        <taxon>Metazoa</taxon>
        <taxon>Ecdysozoa</taxon>
        <taxon>Arthropoda</taxon>
        <taxon>Hexapoda</taxon>
        <taxon>Insecta</taxon>
        <taxon>Pterygota</taxon>
        <taxon>Neoptera</taxon>
        <taxon>Polyneoptera</taxon>
        <taxon>Dictyoptera</taxon>
        <taxon>Blattodea</taxon>
        <taxon>Blattoidea</taxon>
        <taxon>Termitoidae</taxon>
        <taxon>Rhinotermitidae</taxon>
        <taxon>Coptotermes</taxon>
    </lineage>
</organism>
<protein>
    <submittedName>
        <fullName evidence="1">Uncharacterized protein</fullName>
    </submittedName>
</protein>
<dbReference type="Proteomes" id="UP000502823">
    <property type="component" value="Unassembled WGS sequence"/>
</dbReference>
<name>A0A6L2Q3H3_COPFO</name>
<gene>
    <name evidence="1" type="ORF">Cfor_08400</name>
</gene>
<keyword evidence="2" id="KW-1185">Reference proteome</keyword>
<dbReference type="EMBL" id="BLKM01000900">
    <property type="protein sequence ID" value="GFG39451.1"/>
    <property type="molecule type" value="Genomic_DNA"/>
</dbReference>
<dbReference type="AlphaFoldDB" id="A0A6L2Q3H3"/>
<reference evidence="2" key="1">
    <citation type="submission" date="2020-01" db="EMBL/GenBank/DDBJ databases">
        <title>Draft genome sequence of the Termite Coptotermes fromosanus.</title>
        <authorList>
            <person name="Itakura S."/>
            <person name="Yosikawa Y."/>
            <person name="Umezawa K."/>
        </authorList>
    </citation>
    <scope>NUCLEOTIDE SEQUENCE [LARGE SCALE GENOMIC DNA]</scope>
</reference>
<evidence type="ECO:0000313" key="1">
    <source>
        <dbReference type="EMBL" id="GFG39451.1"/>
    </source>
</evidence>
<proteinExistence type="predicted"/>
<accession>A0A6L2Q3H3</accession>